<evidence type="ECO:0000256" key="7">
    <source>
        <dbReference type="HAMAP-Rule" id="MF_01445"/>
    </source>
</evidence>
<evidence type="ECO:0000256" key="6">
    <source>
        <dbReference type="ARBA" id="ARBA00048117"/>
    </source>
</evidence>
<dbReference type="Proteomes" id="UP001165044">
    <property type="component" value="Unassembled WGS sequence"/>
</dbReference>
<dbReference type="EMBL" id="BSDC01000003">
    <property type="protein sequence ID" value="GLH67769.1"/>
    <property type="molecule type" value="Genomic_DNA"/>
</dbReference>
<feature type="binding site" evidence="7">
    <location>
        <position position="125"/>
    </location>
    <ligand>
        <name>Fe cation</name>
        <dbReference type="ChEBI" id="CHEBI:24875"/>
    </ligand>
</feature>
<dbReference type="Gene3D" id="3.30.420.40">
    <property type="match status" value="2"/>
</dbReference>
<sequence>MPSYTIRMLVLGLESSCDDCSAAVVEETPSGPVLRSLVRESQDAIHGPFGGVVPELAAREHLLQVRSVMAGALAQAGVGLDELDRLAVTRGPGLVGSLLATFSASKAVAWREGLPWVGVHHLLGHLNAARFAAPDLPFPALVLLVSGGHTHLYLARDWTSLQLLQKTRDDAAGEAFDKTARMLNLGYPGGPVVDTCAQAAPRAAEPFTPPKFRDGKASWSFSGLKTGVKLRVERNPRLAGAGAADPEVQALCRSLQEAISTWLLKPVPDLAREHGARSLVISGGVACNSRLRSDAAALAAREGLTLAIPEPRLCTDNGAMIAAAGALLPTDAEPWIQNADADLKLGA</sequence>
<feature type="binding site" evidence="7">
    <location>
        <position position="190"/>
    </location>
    <ligand>
        <name>substrate</name>
    </ligand>
</feature>
<keyword evidence="5 7" id="KW-0012">Acyltransferase</keyword>
<comment type="subcellular location">
    <subcellularLocation>
        <location evidence="7">Cytoplasm</location>
    </subcellularLocation>
</comment>
<dbReference type="HAMAP" id="MF_01445">
    <property type="entry name" value="TsaD"/>
    <property type="match status" value="1"/>
</dbReference>
<comment type="caution">
    <text evidence="9">The sequence shown here is derived from an EMBL/GenBank/DDBJ whole genome shotgun (WGS) entry which is preliminary data.</text>
</comment>
<feature type="domain" description="Gcp-like" evidence="8">
    <location>
        <begin position="38"/>
        <end position="322"/>
    </location>
</feature>
<keyword evidence="3 7" id="KW-0479">Metal-binding</keyword>
<dbReference type="SUPFAM" id="SSF53067">
    <property type="entry name" value="Actin-like ATPase domain"/>
    <property type="match status" value="2"/>
</dbReference>
<keyword evidence="7" id="KW-0963">Cytoplasm</keyword>
<dbReference type="EC" id="2.3.1.234" evidence="7"/>
<comment type="function">
    <text evidence="7">Required for the formation of a threonylcarbamoyl group on adenosine at position 37 (t(6)A37) in tRNAs that read codons beginning with adenine. Is involved in the transfer of the threonylcarbamoyl moiety of threonylcarbamoyl-AMP (TC-AMP) to the N6 group of A37, together with TsaE and TsaB. TsaD likely plays a direct catalytic role in this reaction.</text>
</comment>
<name>A0ABQ5Q0A9_9BACT</name>
<dbReference type="Pfam" id="PF00814">
    <property type="entry name" value="TsaD"/>
    <property type="match status" value="1"/>
</dbReference>
<evidence type="ECO:0000313" key="10">
    <source>
        <dbReference type="Proteomes" id="UP001165044"/>
    </source>
</evidence>
<dbReference type="PRINTS" id="PR00789">
    <property type="entry name" value="OSIALOPTASE"/>
</dbReference>
<proteinExistence type="inferred from homology"/>
<feature type="binding site" evidence="7">
    <location>
        <position position="316"/>
    </location>
    <ligand>
        <name>Fe cation</name>
        <dbReference type="ChEBI" id="CHEBI:24875"/>
    </ligand>
</feature>
<dbReference type="NCBIfam" id="TIGR03723">
    <property type="entry name" value="T6A_TsaD_YgjD"/>
    <property type="match status" value="1"/>
</dbReference>
<evidence type="ECO:0000256" key="4">
    <source>
        <dbReference type="ARBA" id="ARBA00023004"/>
    </source>
</evidence>
<dbReference type="NCBIfam" id="TIGR00329">
    <property type="entry name" value="gcp_kae1"/>
    <property type="match status" value="1"/>
</dbReference>
<evidence type="ECO:0000256" key="3">
    <source>
        <dbReference type="ARBA" id="ARBA00022723"/>
    </source>
</evidence>
<keyword evidence="4 7" id="KW-0408">Iron</keyword>
<feature type="binding site" evidence="7">
    <location>
        <position position="288"/>
    </location>
    <ligand>
        <name>substrate</name>
    </ligand>
</feature>
<dbReference type="InterPro" id="IPR000905">
    <property type="entry name" value="Gcp-like_dom"/>
</dbReference>
<feature type="binding site" evidence="7">
    <location>
        <begin position="144"/>
        <end position="148"/>
    </location>
    <ligand>
        <name>substrate</name>
    </ligand>
</feature>
<organism evidence="9 10">
    <name type="scientific">Geothrix edaphica</name>
    <dbReference type="NCBI Taxonomy" id="2927976"/>
    <lineage>
        <taxon>Bacteria</taxon>
        <taxon>Pseudomonadati</taxon>
        <taxon>Acidobacteriota</taxon>
        <taxon>Holophagae</taxon>
        <taxon>Holophagales</taxon>
        <taxon>Holophagaceae</taxon>
        <taxon>Geothrix</taxon>
    </lineage>
</organism>
<protein>
    <recommendedName>
        <fullName evidence="7">tRNA N6-adenosine threonylcarbamoyltransferase</fullName>
        <ecNumber evidence="7">2.3.1.234</ecNumber>
    </recommendedName>
    <alternativeName>
        <fullName evidence="7">N6-L-threonylcarbamoyladenine synthase</fullName>
        <shortName evidence="7">t(6)A synthase</shortName>
    </alternativeName>
    <alternativeName>
        <fullName evidence="7">t(6)A37 threonylcarbamoyladenosine biosynthesis protein TsaD</fullName>
    </alternativeName>
    <alternativeName>
        <fullName evidence="7">tRNA threonylcarbamoyladenosine biosynthesis protein TsaD</fullName>
    </alternativeName>
</protein>
<comment type="catalytic activity">
    <reaction evidence="6 7">
        <text>L-threonylcarbamoyladenylate + adenosine(37) in tRNA = N(6)-L-threonylcarbamoyladenosine(37) in tRNA + AMP + H(+)</text>
        <dbReference type="Rhea" id="RHEA:37059"/>
        <dbReference type="Rhea" id="RHEA-COMP:10162"/>
        <dbReference type="Rhea" id="RHEA-COMP:10163"/>
        <dbReference type="ChEBI" id="CHEBI:15378"/>
        <dbReference type="ChEBI" id="CHEBI:73682"/>
        <dbReference type="ChEBI" id="CHEBI:74411"/>
        <dbReference type="ChEBI" id="CHEBI:74418"/>
        <dbReference type="ChEBI" id="CHEBI:456215"/>
        <dbReference type="EC" id="2.3.1.234"/>
    </reaction>
</comment>
<evidence type="ECO:0000256" key="2">
    <source>
        <dbReference type="ARBA" id="ARBA00022694"/>
    </source>
</evidence>
<reference evidence="9" key="1">
    <citation type="journal article" date="2023" name="Antonie Van Leeuwenhoek">
        <title>Mesoterricola silvestris gen. nov., sp. nov., Mesoterricola sediminis sp. nov., Geothrix oryzae sp. nov., Geothrix edaphica sp. nov., Geothrix rubra sp. nov., and Geothrix limicola sp. nov., six novel members of Acidobacteriota isolated from soils.</title>
        <authorList>
            <person name="Itoh H."/>
            <person name="Sugisawa Y."/>
            <person name="Mise K."/>
            <person name="Xu Z."/>
            <person name="Kuniyasu M."/>
            <person name="Ushijima N."/>
            <person name="Kawano K."/>
            <person name="Kobayashi E."/>
            <person name="Shiratori Y."/>
            <person name="Masuda Y."/>
            <person name="Senoo K."/>
        </authorList>
    </citation>
    <scope>NUCLEOTIDE SEQUENCE</scope>
    <source>
        <strain evidence="9">Red802</strain>
    </source>
</reference>
<accession>A0ABQ5Q0A9</accession>
<keyword evidence="2 7" id="KW-0819">tRNA processing</keyword>
<dbReference type="InterPro" id="IPR043129">
    <property type="entry name" value="ATPase_NBD"/>
</dbReference>
<keyword evidence="10" id="KW-1185">Reference proteome</keyword>
<evidence type="ECO:0000256" key="5">
    <source>
        <dbReference type="ARBA" id="ARBA00023315"/>
    </source>
</evidence>
<evidence type="ECO:0000259" key="8">
    <source>
        <dbReference type="Pfam" id="PF00814"/>
    </source>
</evidence>
<dbReference type="InterPro" id="IPR022450">
    <property type="entry name" value="TsaD"/>
</dbReference>
<keyword evidence="1 7" id="KW-0808">Transferase</keyword>
<comment type="cofactor">
    <cofactor evidence="7">
        <name>Fe(2+)</name>
        <dbReference type="ChEBI" id="CHEBI:29033"/>
    </cofactor>
    <text evidence="7">Binds 1 Fe(2+) ion per subunit.</text>
</comment>
<evidence type="ECO:0000313" key="9">
    <source>
        <dbReference type="EMBL" id="GLH67769.1"/>
    </source>
</evidence>
<dbReference type="InterPro" id="IPR017861">
    <property type="entry name" value="KAE1/TsaD"/>
</dbReference>
<comment type="similarity">
    <text evidence="7">Belongs to the KAE1 / TsaD family.</text>
</comment>
<gene>
    <name evidence="7" type="primary">tsaD</name>
    <name evidence="9" type="ORF">GETHED_21330</name>
</gene>
<feature type="binding site" evidence="7">
    <location>
        <position position="177"/>
    </location>
    <ligand>
        <name>substrate</name>
    </ligand>
</feature>
<dbReference type="RefSeq" id="WP_285609147.1">
    <property type="nucleotide sequence ID" value="NZ_BSDC01000003.1"/>
</dbReference>
<dbReference type="PANTHER" id="PTHR11735">
    <property type="entry name" value="TRNA N6-ADENOSINE THREONYLCARBAMOYLTRANSFERASE"/>
    <property type="match status" value="1"/>
</dbReference>
<feature type="binding site" evidence="7">
    <location>
        <position position="121"/>
    </location>
    <ligand>
        <name>Fe cation</name>
        <dbReference type="ChEBI" id="CHEBI:24875"/>
    </ligand>
</feature>
<feature type="binding site" evidence="7">
    <location>
        <position position="194"/>
    </location>
    <ligand>
        <name>substrate</name>
    </ligand>
</feature>
<dbReference type="PANTHER" id="PTHR11735:SF6">
    <property type="entry name" value="TRNA N6-ADENOSINE THREONYLCARBAMOYLTRANSFERASE, MITOCHONDRIAL"/>
    <property type="match status" value="1"/>
</dbReference>
<evidence type="ECO:0000256" key="1">
    <source>
        <dbReference type="ARBA" id="ARBA00022679"/>
    </source>
</evidence>